<dbReference type="RefSeq" id="WP_223092251.1">
    <property type="nucleotide sequence ID" value="NZ_CP061913.1"/>
</dbReference>
<evidence type="ECO:0000313" key="1">
    <source>
        <dbReference type="EMBL" id="MFB9446536.1"/>
    </source>
</evidence>
<protein>
    <submittedName>
        <fullName evidence="1">Uncharacterized protein</fullName>
    </submittedName>
</protein>
<reference evidence="1 2" key="1">
    <citation type="submission" date="2024-09" db="EMBL/GenBank/DDBJ databases">
        <authorList>
            <person name="Sun Q."/>
            <person name="Mori K."/>
        </authorList>
    </citation>
    <scope>NUCLEOTIDE SEQUENCE [LARGE SCALE GENOMIC DNA]</scope>
    <source>
        <strain evidence="1 2">JCM 3307</strain>
    </source>
</reference>
<proteinExistence type="predicted"/>
<dbReference type="Proteomes" id="UP001589608">
    <property type="component" value="Unassembled WGS sequence"/>
</dbReference>
<dbReference type="EMBL" id="JBHMCA010000047">
    <property type="protein sequence ID" value="MFB9446536.1"/>
    <property type="molecule type" value="Genomic_DNA"/>
</dbReference>
<name>A0ABV5MCF0_9ACTN</name>
<keyword evidence="2" id="KW-1185">Reference proteome</keyword>
<comment type="caution">
    <text evidence="1">The sequence shown here is derived from an EMBL/GenBank/DDBJ whole genome shotgun (WGS) entry which is preliminary data.</text>
</comment>
<evidence type="ECO:0000313" key="2">
    <source>
        <dbReference type="Proteomes" id="UP001589608"/>
    </source>
</evidence>
<gene>
    <name evidence="1" type="ORF">ACFFTR_25905</name>
</gene>
<organism evidence="1 2">
    <name type="scientific">Dactylosporangium vinaceum</name>
    <dbReference type="NCBI Taxonomy" id="53362"/>
    <lineage>
        <taxon>Bacteria</taxon>
        <taxon>Bacillati</taxon>
        <taxon>Actinomycetota</taxon>
        <taxon>Actinomycetes</taxon>
        <taxon>Micromonosporales</taxon>
        <taxon>Micromonosporaceae</taxon>
        <taxon>Dactylosporangium</taxon>
    </lineage>
</organism>
<accession>A0ABV5MCF0</accession>
<sequence>MARLTEIAYRLPHADGSFLTHLRTLLGGVAQLSAAPGRLTLTPAAPVGALPVTVFETAAIDVAQVRFTTSDGDAYALQSPPGPSGGGVALGDLADRLAAHVEAVDHTGVNLPAASSAQLWRQTVDRIAGSSAMYRYPTGEPWPFVLPATAAELDGAITAFVAGREPRFELVRDDWLAEPLWQFALRTDLSRAALERMFPEPDGTAFPGLGEVFRAVTVRGRPLVRFDLYYRGDGAPDDWETGEWLVTAGGRIGA</sequence>